<comment type="caution">
    <text evidence="2">The sequence shown here is derived from an EMBL/GenBank/DDBJ whole genome shotgun (WGS) entry which is preliminary data.</text>
</comment>
<dbReference type="EMBL" id="JBIMSO010000009">
    <property type="protein sequence ID" value="MFH5207138.1"/>
    <property type="molecule type" value="Genomic_DNA"/>
</dbReference>
<dbReference type="SUPFAM" id="SSF51735">
    <property type="entry name" value="NAD(P)-binding Rossmann-fold domains"/>
    <property type="match status" value="1"/>
</dbReference>
<evidence type="ECO:0000313" key="2">
    <source>
        <dbReference type="EMBL" id="MFH5207138.1"/>
    </source>
</evidence>
<proteinExistence type="predicted"/>
<dbReference type="RefSeq" id="WP_395112576.1">
    <property type="nucleotide sequence ID" value="NZ_JBIMSO010000009.1"/>
</dbReference>
<evidence type="ECO:0000259" key="1">
    <source>
        <dbReference type="Pfam" id="PF01370"/>
    </source>
</evidence>
<organism evidence="2 3">
    <name type="scientific">Antrihabitans spumae</name>
    <dbReference type="NCBI Taxonomy" id="3373370"/>
    <lineage>
        <taxon>Bacteria</taxon>
        <taxon>Bacillati</taxon>
        <taxon>Actinomycetota</taxon>
        <taxon>Actinomycetes</taxon>
        <taxon>Mycobacteriales</taxon>
        <taxon>Nocardiaceae</taxon>
        <taxon>Antrihabitans</taxon>
    </lineage>
</organism>
<dbReference type="Pfam" id="PF01370">
    <property type="entry name" value="Epimerase"/>
    <property type="match status" value="1"/>
</dbReference>
<dbReference type="InterPro" id="IPR051783">
    <property type="entry name" value="NAD(P)-dependent_oxidoreduct"/>
</dbReference>
<dbReference type="Gene3D" id="3.40.50.720">
    <property type="entry name" value="NAD(P)-binding Rossmann-like Domain"/>
    <property type="match status" value="1"/>
</dbReference>
<accession>A0ABW7JGZ4</accession>
<reference evidence="2 3" key="1">
    <citation type="submission" date="2024-10" db="EMBL/GenBank/DDBJ databases">
        <authorList>
            <person name="Riesco R."/>
        </authorList>
    </citation>
    <scope>NUCLEOTIDE SEQUENCE [LARGE SCALE GENOMIC DNA]</scope>
    <source>
        <strain evidence="2 3">NCIMB 15449</strain>
    </source>
</reference>
<gene>
    <name evidence="2" type="ORF">ACHIPZ_02730</name>
</gene>
<protein>
    <submittedName>
        <fullName evidence="2">NAD-dependent epimerase/dehydratase family protein</fullName>
    </submittedName>
</protein>
<dbReference type="InterPro" id="IPR001509">
    <property type="entry name" value="Epimerase_deHydtase"/>
</dbReference>
<evidence type="ECO:0000313" key="3">
    <source>
        <dbReference type="Proteomes" id="UP001609175"/>
    </source>
</evidence>
<feature type="domain" description="NAD-dependent epimerase/dehydratase" evidence="1">
    <location>
        <begin position="3"/>
        <end position="225"/>
    </location>
</feature>
<sequence length="328" mass="35336">MTVAVTGASGYLGVNLVRQLVADGESVRALDVARSPHFPSGVEFRKANVLDPESIRSALTGVDTVYHLVAKITLSEQDEIAWRLNVDGARNTAEAALAAGVRRYVHCSSIHAFDQYRCQEIDETSPRSEDGKIPVYDRSKWAGEQQVQEVVKAGLDAVICNPTGVYGPTDFGMAGLSRINGLIAMAIRGRMPFTLEGGFDLVDVRDVASGLVAAADRGRTGENYLLAGEFCVMADVFRRAARKAGRSGRIAAVPLRAVLPMIPIAERIGKRFGSDLISAGSLAALVASPRIDNAKAVTELGYRARTSTQTVDDLVEFLQFARTQRLRA</sequence>
<dbReference type="PANTHER" id="PTHR48079">
    <property type="entry name" value="PROTEIN YEEZ"/>
    <property type="match status" value="1"/>
</dbReference>
<name>A0ABW7JGZ4_9NOCA</name>
<dbReference type="InterPro" id="IPR036291">
    <property type="entry name" value="NAD(P)-bd_dom_sf"/>
</dbReference>
<dbReference type="PANTHER" id="PTHR48079:SF6">
    <property type="entry name" value="NAD(P)-BINDING DOMAIN-CONTAINING PROTEIN-RELATED"/>
    <property type="match status" value="1"/>
</dbReference>
<dbReference type="Proteomes" id="UP001609175">
    <property type="component" value="Unassembled WGS sequence"/>
</dbReference>